<organism evidence="1">
    <name type="scientific">marine metagenome</name>
    <dbReference type="NCBI Taxonomy" id="408172"/>
    <lineage>
        <taxon>unclassified sequences</taxon>
        <taxon>metagenomes</taxon>
        <taxon>ecological metagenomes</taxon>
    </lineage>
</organism>
<feature type="non-terminal residue" evidence="1">
    <location>
        <position position="50"/>
    </location>
</feature>
<accession>A0A382YRR9</accession>
<reference evidence="1" key="1">
    <citation type="submission" date="2018-05" db="EMBL/GenBank/DDBJ databases">
        <authorList>
            <person name="Lanie J.A."/>
            <person name="Ng W.-L."/>
            <person name="Kazmierczak K.M."/>
            <person name="Andrzejewski T.M."/>
            <person name="Davidsen T.M."/>
            <person name="Wayne K.J."/>
            <person name="Tettelin H."/>
            <person name="Glass J.I."/>
            <person name="Rusch D."/>
            <person name="Podicherti R."/>
            <person name="Tsui H.-C.T."/>
            <person name="Winkler M.E."/>
        </authorList>
    </citation>
    <scope>NUCLEOTIDE SEQUENCE</scope>
</reference>
<evidence type="ECO:0008006" key="2">
    <source>
        <dbReference type="Google" id="ProtNLM"/>
    </source>
</evidence>
<dbReference type="AlphaFoldDB" id="A0A382YRR9"/>
<name>A0A382YRR9_9ZZZZ</name>
<dbReference type="EMBL" id="UINC01177828">
    <property type="protein sequence ID" value="SVD85669.1"/>
    <property type="molecule type" value="Genomic_DNA"/>
</dbReference>
<dbReference type="GO" id="GO:0016810">
    <property type="term" value="F:hydrolase activity, acting on carbon-nitrogen (but not peptide) bonds"/>
    <property type="evidence" value="ECO:0007669"/>
    <property type="project" value="InterPro"/>
</dbReference>
<evidence type="ECO:0000313" key="1">
    <source>
        <dbReference type="EMBL" id="SVD85669.1"/>
    </source>
</evidence>
<sequence>MGSLLILGAKLVNEGNIEEKDVLVDNAGRIARIEGDLSSLTADETIDSTS</sequence>
<dbReference type="InterPro" id="IPR011059">
    <property type="entry name" value="Metal-dep_hydrolase_composite"/>
</dbReference>
<dbReference type="Gene3D" id="2.30.40.10">
    <property type="entry name" value="Urease, subunit C, domain 1"/>
    <property type="match status" value="1"/>
</dbReference>
<proteinExistence type="predicted"/>
<gene>
    <name evidence="1" type="ORF">METZ01_LOCUS438523</name>
</gene>
<protein>
    <recommendedName>
        <fullName evidence="2">Amidohydrolase-related domain-containing protein</fullName>
    </recommendedName>
</protein>
<dbReference type="SUPFAM" id="SSF51338">
    <property type="entry name" value="Composite domain of metallo-dependent hydrolases"/>
    <property type="match status" value="1"/>
</dbReference>